<dbReference type="InterPro" id="IPR055414">
    <property type="entry name" value="LRR_R13L4/SHOC2-like"/>
</dbReference>
<protein>
    <submittedName>
        <fullName evidence="7">Disease resistance protein At1g50180</fullName>
    </submittedName>
</protein>
<dbReference type="Pfam" id="PF23598">
    <property type="entry name" value="LRR_14"/>
    <property type="match status" value="1"/>
</dbReference>
<dbReference type="Gene3D" id="3.40.50.300">
    <property type="entry name" value="P-loop containing nucleotide triphosphate hydrolases"/>
    <property type="match status" value="1"/>
</dbReference>
<feature type="domain" description="Disease resistance protein winged helix" evidence="4">
    <location>
        <begin position="428"/>
        <end position="499"/>
    </location>
</feature>
<keyword evidence="2" id="KW-0611">Plant defense</keyword>
<dbReference type="SUPFAM" id="SSF52540">
    <property type="entry name" value="P-loop containing nucleoside triphosphate hydrolases"/>
    <property type="match status" value="1"/>
</dbReference>
<accession>A0A6J0ZX11</accession>
<dbReference type="GO" id="GO:0098542">
    <property type="term" value="P:defense response to other organism"/>
    <property type="evidence" value="ECO:0007669"/>
    <property type="project" value="TreeGrafter"/>
</dbReference>
<dbReference type="OrthoDB" id="979232at2759"/>
<organism evidence="6 7">
    <name type="scientific">Herrania umbratica</name>
    <dbReference type="NCBI Taxonomy" id="108875"/>
    <lineage>
        <taxon>Eukaryota</taxon>
        <taxon>Viridiplantae</taxon>
        <taxon>Streptophyta</taxon>
        <taxon>Embryophyta</taxon>
        <taxon>Tracheophyta</taxon>
        <taxon>Spermatophyta</taxon>
        <taxon>Magnoliopsida</taxon>
        <taxon>eudicotyledons</taxon>
        <taxon>Gunneridae</taxon>
        <taxon>Pentapetalae</taxon>
        <taxon>rosids</taxon>
        <taxon>malvids</taxon>
        <taxon>Malvales</taxon>
        <taxon>Malvaceae</taxon>
        <taxon>Byttnerioideae</taxon>
        <taxon>Herrania</taxon>
    </lineage>
</organism>
<dbReference type="FunFam" id="1.10.10.10:FF:000322">
    <property type="entry name" value="Probable disease resistance protein At1g63360"/>
    <property type="match status" value="1"/>
</dbReference>
<dbReference type="Pfam" id="PF23559">
    <property type="entry name" value="WHD_DRP"/>
    <property type="match status" value="1"/>
</dbReference>
<feature type="domain" description="NB-ARC" evidence="3">
    <location>
        <begin position="180"/>
        <end position="347"/>
    </location>
</feature>
<dbReference type="InterPro" id="IPR032675">
    <property type="entry name" value="LRR_dom_sf"/>
</dbReference>
<sequence>METLAPGPWKTTEASLVKAMDNLSNLLIFEQELLDGFEEDFRLIQRGLARMHLMAQNVIEERGLEGYGEEVRFLTTQVEAVTDGFFSRKQKSKQPSYSNCIKDSLSFFKGRAEIYKVIDDIEIIRASILRLISKGSELGMSLLKARTGTVSQNLEQQKRPFSVDDIKEERAVGLEEGIHILVSRLTEGKGNRKVISITGARGVGKTTLAMKVYKSAPVTNHFPSRAWVTLSQDFELKETLQIVANQLWMGKEEGESSVEGEELSVEELSTRIKDALKNGRHLIVLDNLRTLKQWDALQSLFPVESRILITTRDRAVALSTESDHSQRFIYHMRGLSDEEGWELFTAKLPPVPMELEELGRDIVKKCMGSPRAISAAAEILSSTPATLDHWSIVLEQIDKDQASTYYNLSLVADALPSPLKLCLSYCALFDKNYDISVRRLIVLWVAEGLIEQQKSSKKAAEDIAEKYLKQLENQGMIQVVKWKSNGKIKKCRMHHLLRDQWVSKATKASFVQVPDEAACSCSSSSTGMIRRVADHLDKQDDCFRHIHGNRTTTNSLRSYYGDLRSLLSFDFREGPEPGDDIGNFLRRGILGRFLLRLLIIDLEGVFRPKLPKGIGKLKELRYLGLRGTYLEMLPSSIGYLPKLQTLDLKNTHISTLPNTIWKMQRLRHLYLSDRYRCRFVAPPSACSPIDLQTLWGAFLDEEIPVEGGLNRLINLRKLGLVIRLTLSQQKSLAKWIARLSYLESLRLRSIDESVQPSTLFLRPLSNLKNLSSIYLMGRLNPLVVQKLPENLTEITLSLSGLLDDPMPNLEKLPNLRVLELLADSFTGKLMVCSTGCFPLLRVLKLWKLQGLEVLEVQKGALAIVKDIEIRYCENLKMIPNGFLHLVHCRELKLKGMTEQFKARVIRYHGQDWYKIAHIPSVFVED</sequence>
<evidence type="ECO:0000256" key="2">
    <source>
        <dbReference type="ARBA" id="ARBA00022821"/>
    </source>
</evidence>
<dbReference type="GeneID" id="110412806"/>
<dbReference type="Pfam" id="PF00931">
    <property type="entry name" value="NB-ARC"/>
    <property type="match status" value="1"/>
</dbReference>
<dbReference type="GO" id="GO:0043531">
    <property type="term" value="F:ADP binding"/>
    <property type="evidence" value="ECO:0007669"/>
    <property type="project" value="InterPro"/>
</dbReference>
<keyword evidence="6" id="KW-1185">Reference proteome</keyword>
<name>A0A6J0ZX11_9ROSI</name>
<evidence type="ECO:0000256" key="1">
    <source>
        <dbReference type="ARBA" id="ARBA00022737"/>
    </source>
</evidence>
<dbReference type="Gene3D" id="1.10.10.10">
    <property type="entry name" value="Winged helix-like DNA-binding domain superfamily/Winged helix DNA-binding domain"/>
    <property type="match status" value="1"/>
</dbReference>
<evidence type="ECO:0000313" key="7">
    <source>
        <dbReference type="RefSeq" id="XP_021279106.1"/>
    </source>
</evidence>
<dbReference type="SUPFAM" id="SSF52058">
    <property type="entry name" value="L domain-like"/>
    <property type="match status" value="1"/>
</dbReference>
<evidence type="ECO:0000259" key="4">
    <source>
        <dbReference type="Pfam" id="PF23559"/>
    </source>
</evidence>
<reference evidence="7" key="1">
    <citation type="submission" date="2025-08" db="UniProtKB">
        <authorList>
            <consortium name="RefSeq"/>
        </authorList>
    </citation>
    <scope>IDENTIFICATION</scope>
    <source>
        <tissue evidence="7">Leaf</tissue>
    </source>
</reference>
<dbReference type="RefSeq" id="XP_021279106.1">
    <property type="nucleotide sequence ID" value="XM_021423431.1"/>
</dbReference>
<keyword evidence="1" id="KW-0677">Repeat</keyword>
<dbReference type="InterPro" id="IPR044974">
    <property type="entry name" value="Disease_R_plants"/>
</dbReference>
<evidence type="ECO:0000313" key="6">
    <source>
        <dbReference type="Proteomes" id="UP000504621"/>
    </source>
</evidence>
<dbReference type="Proteomes" id="UP000504621">
    <property type="component" value="Unplaced"/>
</dbReference>
<dbReference type="InterPro" id="IPR036388">
    <property type="entry name" value="WH-like_DNA-bd_sf"/>
</dbReference>
<evidence type="ECO:0000259" key="3">
    <source>
        <dbReference type="Pfam" id="PF00931"/>
    </source>
</evidence>
<gene>
    <name evidence="7" type="primary">LOC110412806</name>
</gene>
<dbReference type="PANTHER" id="PTHR23155:SF955">
    <property type="entry name" value="AAA+ ATPASE DOMAIN-CONTAINING PROTEIN"/>
    <property type="match status" value="1"/>
</dbReference>
<dbReference type="InterPro" id="IPR002182">
    <property type="entry name" value="NB-ARC"/>
</dbReference>
<dbReference type="AlphaFoldDB" id="A0A6J0ZX11"/>
<evidence type="ECO:0000259" key="5">
    <source>
        <dbReference type="Pfam" id="PF23598"/>
    </source>
</evidence>
<dbReference type="Gene3D" id="1.10.8.430">
    <property type="entry name" value="Helical domain of apoptotic protease-activating factors"/>
    <property type="match status" value="1"/>
</dbReference>
<dbReference type="InterPro" id="IPR058922">
    <property type="entry name" value="WHD_DRP"/>
</dbReference>
<dbReference type="PRINTS" id="PR00364">
    <property type="entry name" value="DISEASERSIST"/>
</dbReference>
<dbReference type="PANTHER" id="PTHR23155">
    <property type="entry name" value="DISEASE RESISTANCE PROTEIN RP"/>
    <property type="match status" value="1"/>
</dbReference>
<dbReference type="Gene3D" id="3.80.10.10">
    <property type="entry name" value="Ribonuclease Inhibitor"/>
    <property type="match status" value="1"/>
</dbReference>
<proteinExistence type="predicted"/>
<feature type="domain" description="Disease resistance R13L4/SHOC-2-like LRR" evidence="5">
    <location>
        <begin position="608"/>
        <end position="874"/>
    </location>
</feature>
<dbReference type="InterPro" id="IPR027417">
    <property type="entry name" value="P-loop_NTPase"/>
</dbReference>
<dbReference type="InterPro" id="IPR042197">
    <property type="entry name" value="Apaf_helical"/>
</dbReference>